<accession>A0ACC1D7W2</accession>
<evidence type="ECO:0000313" key="1">
    <source>
        <dbReference type="EMBL" id="KAJ0179497.1"/>
    </source>
</evidence>
<evidence type="ECO:0000313" key="2">
    <source>
        <dbReference type="Proteomes" id="UP000824533"/>
    </source>
</evidence>
<keyword evidence="2" id="KW-1185">Reference proteome</keyword>
<organism evidence="1 2">
    <name type="scientific">Dendrolimus kikuchii</name>
    <dbReference type="NCBI Taxonomy" id="765133"/>
    <lineage>
        <taxon>Eukaryota</taxon>
        <taxon>Metazoa</taxon>
        <taxon>Ecdysozoa</taxon>
        <taxon>Arthropoda</taxon>
        <taxon>Hexapoda</taxon>
        <taxon>Insecta</taxon>
        <taxon>Pterygota</taxon>
        <taxon>Neoptera</taxon>
        <taxon>Endopterygota</taxon>
        <taxon>Lepidoptera</taxon>
        <taxon>Glossata</taxon>
        <taxon>Ditrysia</taxon>
        <taxon>Bombycoidea</taxon>
        <taxon>Lasiocampidae</taxon>
        <taxon>Dendrolimus</taxon>
    </lineage>
</organism>
<comment type="caution">
    <text evidence="1">The sequence shown here is derived from an EMBL/GenBank/DDBJ whole genome shotgun (WGS) entry which is preliminary data.</text>
</comment>
<protein>
    <submittedName>
        <fullName evidence="1">Uncharacterized protein</fullName>
    </submittedName>
</protein>
<dbReference type="EMBL" id="CM034394">
    <property type="protein sequence ID" value="KAJ0179497.1"/>
    <property type="molecule type" value="Genomic_DNA"/>
</dbReference>
<proteinExistence type="predicted"/>
<gene>
    <name evidence="1" type="ORF">K1T71_005209</name>
</gene>
<reference evidence="1 2" key="1">
    <citation type="journal article" date="2021" name="Front. Genet.">
        <title>Chromosome-Level Genome Assembly Reveals Significant Gene Expansion in the Toll and IMD Signaling Pathways of Dendrolimus kikuchii.</title>
        <authorList>
            <person name="Zhou J."/>
            <person name="Wu P."/>
            <person name="Xiong Z."/>
            <person name="Liu N."/>
            <person name="Zhao N."/>
            <person name="Ji M."/>
            <person name="Qiu Y."/>
            <person name="Yang B."/>
        </authorList>
    </citation>
    <scope>NUCLEOTIDE SEQUENCE [LARGE SCALE GENOMIC DNA]</scope>
    <source>
        <strain evidence="1">Ann1</strain>
    </source>
</reference>
<name>A0ACC1D7W2_9NEOP</name>
<sequence length="182" mass="19160">MIIKFIIIITCPAALVSFSLITVNSAPTLCHLFYLRELQQFACIISSIIMDGVNATTIRIPQQGITPAGGSEVQASGWGATSENGNTTTILRAVTLPVHTLSECRQMLGITAITSRQFCAGPREGGKDTCQGDSGGPVVQNNTQVGIVSNGVGCARENSPGVYTNVGSFNRWIRLTTGGQVS</sequence>
<dbReference type="Proteomes" id="UP000824533">
    <property type="component" value="Linkage Group LG08"/>
</dbReference>